<dbReference type="PANTHER" id="PTHR43304:SF1">
    <property type="entry name" value="PAC DOMAIN-CONTAINING PROTEIN"/>
    <property type="match status" value="1"/>
</dbReference>
<feature type="domain" description="PAS" evidence="9">
    <location>
        <begin position="819"/>
        <end position="891"/>
    </location>
</feature>
<dbReference type="SUPFAM" id="SSF55874">
    <property type="entry name" value="ATPase domain of HSP90 chaperone/DNA topoisomerase II/histidine kinase"/>
    <property type="match status" value="1"/>
</dbReference>
<evidence type="ECO:0000256" key="2">
    <source>
        <dbReference type="ARBA" id="ARBA00012438"/>
    </source>
</evidence>
<dbReference type="InterPro" id="IPR003594">
    <property type="entry name" value="HATPase_dom"/>
</dbReference>
<dbReference type="PROSITE" id="PS50109">
    <property type="entry name" value="HIS_KIN"/>
    <property type="match status" value="1"/>
</dbReference>
<feature type="domain" description="PAS" evidence="9">
    <location>
        <begin position="682"/>
        <end position="754"/>
    </location>
</feature>
<feature type="domain" description="PAS" evidence="9">
    <location>
        <begin position="448"/>
        <end position="493"/>
    </location>
</feature>
<feature type="domain" description="Response regulatory" evidence="8">
    <location>
        <begin position="7"/>
        <end position="126"/>
    </location>
</feature>
<dbReference type="CDD" id="cd00130">
    <property type="entry name" value="PAS"/>
    <property type="match status" value="8"/>
</dbReference>
<dbReference type="InterPro" id="IPR001610">
    <property type="entry name" value="PAC"/>
</dbReference>
<dbReference type="InterPro" id="IPR011006">
    <property type="entry name" value="CheY-like_superfamily"/>
</dbReference>
<keyword evidence="3 6" id="KW-0597">Phosphoprotein</keyword>
<keyword evidence="5" id="KW-0418">Kinase</keyword>
<feature type="domain" description="PAS" evidence="9">
    <location>
        <begin position="149"/>
        <end position="223"/>
    </location>
</feature>
<feature type="domain" description="PAC" evidence="10">
    <location>
        <begin position="368"/>
        <end position="420"/>
    </location>
</feature>
<sequence>MTVHATPVFFVEDSAEDRVLYRRFLEQDDRYTYNIYEFESGEKALQGCQWKTPDVILLDYQLPDTDGLEFLNKLHRQTRSSQISVILLIGQEDEKIAVQVIKNGVQDYLVKGKLTPESFRQAVHGAIERIQLTRQLEQQQESTAKLPQSDRRFRAIFNNTFQFTGLLTPDGTLLEANQTALSFGGLKLGDVINRPFWEAHWWMISPQTQEKLRQAITRAAQGEFIRYEVDVLGANNRVATIDFSLRPLLDDTGKVILLIPEGRDITEQQVALRNVYDELRLRQKAEETLRQTEERWQLAIAGTNEAIWDWDISTNQTFRSARWFTMLGYKPNEISDRDDEWSIRIHPDDYTRVMAAQEAYLLQQVADYNVEYRLRCKNGSYRWFQSRAKAIWNEQGNPVRLVGSLADISERKQAEEKLQQSEAQLATTQQIAHVGSWEWNLETKKRCWSMETFRIFGLNPTQSEPTQAEFLQLVHPEDRALFQTNFERAIAQETPFNIEYRIVRPDGSVRYLEAKAEIAYNAQGQPVKLLGSVLDITQRKQTELEIIRSRDLLEAIYNESADALFLVDVETLLTTDCNDRAVKLFAASSKAELINIEGQTLQKQQFTPDELTSITEEINQQGFWSREIEYVTKQGNSFWGNIAAKQVTVAGNVMHLIRVTDITARKRVEEDHKLAEIALRESEERLQLALEASGDGLWDWNILTGEVYYSPRYLEMLGYSFDELPQDLSTWKRLVHPDDLPWVEKILTVHLKDSSVPYKFDYRLRTQSGEYKWIANYGKVVMRDEQGKPLRMTGTHRDISDVYDELRLRKETEAALARSEEQLRLTLEFNHIGTWDWNVQTGEVLWNDNHFHLLGLEPEILTAKYQLWRNSIHPEDVDRVEQALLYALVQHTNYEAEYRVIYPDGSVHWLTGKGRGVYNEAGEPVRMLGVIIDISGQKQAEAALRESEARFQAFMNNSPVLAWITNIEGRVLYLNQTYLRTFKLLPEQVIGKSIFDLYSDEIARQHFDHIQTVIQTNQVIEAIEVAPRPDGTLGEFLVYKFPILGLSAQKLVGRVAIDITERKILERELAHKQKLLDAFINSAPVGITILDRELRFSFINEALAEINGIPAAAHIGKTLWEIVPDLTPNLEQVLRYVLTTGEPILDLEITGETPKLPGVIRTWLASYFPIQSEANQPNSIGIVVVEISDRKRAEQMLELQAVITRNMAEGICLVRATDGVFVYANPKFEQMFGYESNELIGRHVSIVNYGDEHTTPKEVNQAIRTAVIQHGEASYEVHNVKKDGTPFWCSATTSVFGHPEYGSVLVAVQQDITEQKLAKEKIKASLKEKEVLLKEIHHRVKNNLGIVSSLLQMQCRRTQDPLVTAILRDSQNRIASIALVHEKLYGSEDLADIDFAQYIPDLTTHLFDSYNVSSSQIQLKIQVDNASLDIETAIPCGLIINELVSNALKYAFVGNRRGEIKVKFYQESESTLTLIIRDNGIGLPENFDNKKAKTLGITLVQGLVKQLRGKLEIDSQRGTQFKITFTKSRA</sequence>
<dbReference type="Gene3D" id="2.10.70.100">
    <property type="match status" value="3"/>
</dbReference>
<feature type="domain" description="PAC" evidence="10">
    <location>
        <begin position="894"/>
        <end position="946"/>
    </location>
</feature>
<dbReference type="PROSITE" id="PS50110">
    <property type="entry name" value="RESPONSE_REGULATORY"/>
    <property type="match status" value="1"/>
</dbReference>
<dbReference type="InterPro" id="IPR001789">
    <property type="entry name" value="Sig_transdc_resp-reg_receiver"/>
</dbReference>
<protein>
    <recommendedName>
        <fullName evidence="2">histidine kinase</fullName>
        <ecNumber evidence="2">2.7.13.3</ecNumber>
    </recommendedName>
</protein>
<dbReference type="SUPFAM" id="SSF55785">
    <property type="entry name" value="PYP-like sensor domain (PAS domain)"/>
    <property type="match status" value="9"/>
</dbReference>
<dbReference type="Pfam" id="PF02518">
    <property type="entry name" value="HATPase_c"/>
    <property type="match status" value="1"/>
</dbReference>
<comment type="caution">
    <text evidence="11">The sequence shown here is derived from an EMBL/GenBank/DDBJ whole genome shotgun (WGS) entry which is preliminary data.</text>
</comment>
<feature type="domain" description="PAC" evidence="10">
    <location>
        <begin position="1273"/>
        <end position="1324"/>
    </location>
</feature>
<dbReference type="InterPro" id="IPR000700">
    <property type="entry name" value="PAS-assoc_C"/>
</dbReference>
<evidence type="ECO:0000259" key="10">
    <source>
        <dbReference type="PROSITE" id="PS50113"/>
    </source>
</evidence>
<evidence type="ECO:0000313" key="12">
    <source>
        <dbReference type="Proteomes" id="UP000604661"/>
    </source>
</evidence>
<dbReference type="NCBIfam" id="TIGR00229">
    <property type="entry name" value="sensory_box"/>
    <property type="match status" value="9"/>
</dbReference>
<dbReference type="SMART" id="SM00086">
    <property type="entry name" value="PAC"/>
    <property type="match status" value="7"/>
</dbReference>
<dbReference type="Proteomes" id="UP000604661">
    <property type="component" value="Unassembled WGS sequence"/>
</dbReference>
<dbReference type="SMART" id="SM00387">
    <property type="entry name" value="HATPase_c"/>
    <property type="match status" value="1"/>
</dbReference>
<feature type="domain" description="Histidine kinase" evidence="7">
    <location>
        <begin position="1335"/>
        <end position="1529"/>
    </location>
</feature>
<dbReference type="SMART" id="SM00091">
    <property type="entry name" value="PAS"/>
    <property type="match status" value="9"/>
</dbReference>
<dbReference type="SMART" id="SM00448">
    <property type="entry name" value="REC"/>
    <property type="match status" value="1"/>
</dbReference>
<gene>
    <name evidence="11" type="ORF">H6G95_05960</name>
</gene>
<feature type="domain" description="PAC" evidence="10">
    <location>
        <begin position="496"/>
        <end position="548"/>
    </location>
</feature>
<dbReference type="EC" id="2.7.13.3" evidence="2"/>
<feature type="domain" description="PAS" evidence="9">
    <location>
        <begin position="947"/>
        <end position="1017"/>
    </location>
</feature>
<dbReference type="EMBL" id="JACJTE010000004">
    <property type="protein sequence ID" value="MBD2560173.1"/>
    <property type="molecule type" value="Genomic_DNA"/>
</dbReference>
<organism evidence="11 12">
    <name type="scientific">Nostoc linckia FACHB-391</name>
    <dbReference type="NCBI Taxonomy" id="2692906"/>
    <lineage>
        <taxon>Bacteria</taxon>
        <taxon>Bacillati</taxon>
        <taxon>Cyanobacteriota</taxon>
        <taxon>Cyanophyceae</taxon>
        <taxon>Nostocales</taxon>
        <taxon>Nostocaceae</taxon>
        <taxon>Nostoc</taxon>
    </lineage>
</organism>
<dbReference type="PROSITE" id="PS50112">
    <property type="entry name" value="PAS"/>
    <property type="match status" value="8"/>
</dbReference>
<dbReference type="InterPro" id="IPR036890">
    <property type="entry name" value="HATPase_C_sf"/>
</dbReference>
<dbReference type="PANTHER" id="PTHR43304">
    <property type="entry name" value="PHYTOCHROME-LIKE PROTEIN CPH1"/>
    <property type="match status" value="1"/>
</dbReference>
<accession>A0ABR8EQE4</accession>
<dbReference type="InterPro" id="IPR000014">
    <property type="entry name" value="PAS"/>
</dbReference>
<dbReference type="InterPro" id="IPR013656">
    <property type="entry name" value="PAS_4"/>
</dbReference>
<feature type="domain" description="PAS" evidence="9">
    <location>
        <begin position="292"/>
        <end position="369"/>
    </location>
</feature>
<feature type="domain" description="PAC" evidence="10">
    <location>
        <begin position="758"/>
        <end position="811"/>
    </location>
</feature>
<dbReference type="InterPro" id="IPR052162">
    <property type="entry name" value="Sensor_kinase/Photoreceptor"/>
</dbReference>
<feature type="modified residue" description="4-aspartylphosphate" evidence="6">
    <location>
        <position position="59"/>
    </location>
</feature>
<dbReference type="Pfam" id="PF00072">
    <property type="entry name" value="Response_reg"/>
    <property type="match status" value="1"/>
</dbReference>
<feature type="domain" description="PAC" evidence="10">
    <location>
        <begin position="225"/>
        <end position="277"/>
    </location>
</feature>
<dbReference type="Pfam" id="PF08447">
    <property type="entry name" value="PAS_3"/>
    <property type="match status" value="4"/>
</dbReference>
<dbReference type="PROSITE" id="PS50113">
    <property type="entry name" value="PAC"/>
    <property type="match status" value="6"/>
</dbReference>
<dbReference type="CDD" id="cd00156">
    <property type="entry name" value="REC"/>
    <property type="match status" value="1"/>
</dbReference>
<feature type="domain" description="PAS" evidence="9">
    <location>
        <begin position="1072"/>
        <end position="1141"/>
    </location>
</feature>
<evidence type="ECO:0000256" key="4">
    <source>
        <dbReference type="ARBA" id="ARBA00022679"/>
    </source>
</evidence>
<comment type="catalytic activity">
    <reaction evidence="1">
        <text>ATP + protein L-histidine = ADP + protein N-phospho-L-histidine.</text>
        <dbReference type="EC" id="2.7.13.3"/>
    </reaction>
</comment>
<dbReference type="InterPro" id="IPR013655">
    <property type="entry name" value="PAS_fold_3"/>
</dbReference>
<evidence type="ECO:0000259" key="8">
    <source>
        <dbReference type="PROSITE" id="PS50110"/>
    </source>
</evidence>
<dbReference type="SUPFAM" id="SSF52172">
    <property type="entry name" value="CheY-like"/>
    <property type="match status" value="1"/>
</dbReference>
<dbReference type="InterPro" id="IPR011495">
    <property type="entry name" value="Sig_transdc_His_kin_sub2_dim/P"/>
</dbReference>
<dbReference type="InterPro" id="IPR005467">
    <property type="entry name" value="His_kinase_dom"/>
</dbReference>
<dbReference type="RefSeq" id="WP_190891844.1">
    <property type="nucleotide sequence ID" value="NZ_JACJTE010000004.1"/>
</dbReference>
<reference evidence="11 12" key="1">
    <citation type="journal article" date="2020" name="ISME J.">
        <title>Comparative genomics reveals insights into cyanobacterial evolution and habitat adaptation.</title>
        <authorList>
            <person name="Chen M.Y."/>
            <person name="Teng W.K."/>
            <person name="Zhao L."/>
            <person name="Hu C.X."/>
            <person name="Zhou Y.K."/>
            <person name="Han B.P."/>
            <person name="Song L.R."/>
            <person name="Shu W.S."/>
        </authorList>
    </citation>
    <scope>NUCLEOTIDE SEQUENCE [LARGE SCALE GENOMIC DNA]</scope>
    <source>
        <strain evidence="11 12">FACHB-391</strain>
    </source>
</reference>
<dbReference type="Pfam" id="PF07568">
    <property type="entry name" value="HisKA_2"/>
    <property type="match status" value="1"/>
</dbReference>
<feature type="domain" description="PAS" evidence="9">
    <location>
        <begin position="1218"/>
        <end position="1266"/>
    </location>
</feature>
<evidence type="ECO:0000259" key="9">
    <source>
        <dbReference type="PROSITE" id="PS50112"/>
    </source>
</evidence>
<dbReference type="Gene3D" id="3.40.50.2300">
    <property type="match status" value="1"/>
</dbReference>
<dbReference type="Gene3D" id="3.30.450.20">
    <property type="entry name" value="PAS domain"/>
    <property type="match status" value="9"/>
</dbReference>
<evidence type="ECO:0000256" key="1">
    <source>
        <dbReference type="ARBA" id="ARBA00000085"/>
    </source>
</evidence>
<evidence type="ECO:0000256" key="5">
    <source>
        <dbReference type="ARBA" id="ARBA00022777"/>
    </source>
</evidence>
<dbReference type="InterPro" id="IPR035965">
    <property type="entry name" value="PAS-like_dom_sf"/>
</dbReference>
<evidence type="ECO:0000256" key="3">
    <source>
        <dbReference type="ARBA" id="ARBA00022553"/>
    </source>
</evidence>
<evidence type="ECO:0000313" key="11">
    <source>
        <dbReference type="EMBL" id="MBD2560173.1"/>
    </source>
</evidence>
<dbReference type="Pfam" id="PF13426">
    <property type="entry name" value="PAS_9"/>
    <property type="match status" value="2"/>
</dbReference>
<keyword evidence="4" id="KW-0808">Transferase</keyword>
<name>A0ABR8EQE4_NOSLI</name>
<evidence type="ECO:0000256" key="6">
    <source>
        <dbReference type="PROSITE-ProRule" id="PRU00169"/>
    </source>
</evidence>
<dbReference type="Gene3D" id="3.30.565.10">
    <property type="entry name" value="Histidine kinase-like ATPase, C-terminal domain"/>
    <property type="match status" value="1"/>
</dbReference>
<dbReference type="Pfam" id="PF08448">
    <property type="entry name" value="PAS_4"/>
    <property type="match status" value="3"/>
</dbReference>
<evidence type="ECO:0000259" key="7">
    <source>
        <dbReference type="PROSITE" id="PS50109"/>
    </source>
</evidence>
<keyword evidence="12" id="KW-1185">Reference proteome</keyword>
<proteinExistence type="predicted"/>